<evidence type="ECO:0000313" key="2">
    <source>
        <dbReference type="EMBL" id="TKR94193.1"/>
    </source>
</evidence>
<evidence type="ECO:0000313" key="3">
    <source>
        <dbReference type="Proteomes" id="UP000298663"/>
    </source>
</evidence>
<dbReference type="AlphaFoldDB" id="A0A4U5PD82"/>
<feature type="domain" description="Chitin-binding type-2" evidence="1">
    <location>
        <begin position="39"/>
        <end position="98"/>
    </location>
</feature>
<name>A0A4U5PD82_STECR</name>
<protein>
    <recommendedName>
        <fullName evidence="1">Chitin-binding type-2 domain-containing protein</fullName>
    </recommendedName>
</protein>
<gene>
    <name evidence="2" type="ORF">L596_008510</name>
</gene>
<reference evidence="2 3" key="2">
    <citation type="journal article" date="2019" name="G3 (Bethesda)">
        <title>Hybrid Assembly of the Genome of the Entomopathogenic Nematode Steinernema carpocapsae Identifies the X-Chromosome.</title>
        <authorList>
            <person name="Serra L."/>
            <person name="Macchietto M."/>
            <person name="Macias-Munoz A."/>
            <person name="McGill C.J."/>
            <person name="Rodriguez I.M."/>
            <person name="Rodriguez B."/>
            <person name="Murad R."/>
            <person name="Mortazavi A."/>
        </authorList>
    </citation>
    <scope>NUCLEOTIDE SEQUENCE [LARGE SCALE GENOMIC DNA]</scope>
    <source>
        <strain evidence="2 3">ALL</strain>
    </source>
</reference>
<dbReference type="GO" id="GO:0008061">
    <property type="term" value="F:chitin binding"/>
    <property type="evidence" value="ECO:0007669"/>
    <property type="project" value="InterPro"/>
</dbReference>
<dbReference type="Proteomes" id="UP000298663">
    <property type="component" value="Unassembled WGS sequence"/>
</dbReference>
<organism evidence="2 3">
    <name type="scientific">Steinernema carpocapsae</name>
    <name type="common">Entomopathogenic nematode</name>
    <dbReference type="NCBI Taxonomy" id="34508"/>
    <lineage>
        <taxon>Eukaryota</taxon>
        <taxon>Metazoa</taxon>
        <taxon>Ecdysozoa</taxon>
        <taxon>Nematoda</taxon>
        <taxon>Chromadorea</taxon>
        <taxon>Rhabditida</taxon>
        <taxon>Tylenchina</taxon>
        <taxon>Panagrolaimomorpha</taxon>
        <taxon>Strongyloidoidea</taxon>
        <taxon>Steinernematidae</taxon>
        <taxon>Steinernema</taxon>
    </lineage>
</organism>
<proteinExistence type="predicted"/>
<dbReference type="SMART" id="SM00494">
    <property type="entry name" value="ChtBD2"/>
    <property type="match status" value="3"/>
</dbReference>
<sequence>MICVWVFNAGSCIDVSEVAFCKTDVNVENLETEQLAERQSLCKRSPNSVFVAPPQNQCSRQGLLCDQSGQPLSFVCPFGQILDPIFLSCITDQNRCSRVPKAVSSTVKNSLLRQHCSRKTVVDSFVPGDSAHTDYGTCDTWYIDCRVHFQALIHCEPGRLYDPYMKMCRLSSYHDQCRLATSCLGYEWNILPAGRCKTEFVFCEGLNPKKFVCDHGKVFHKGKCVSLEHSECPLCELGETKASTECSKVGFGLDSYLSSD</sequence>
<dbReference type="STRING" id="34508.A0A4U5PD82"/>
<dbReference type="InterPro" id="IPR002557">
    <property type="entry name" value="Chitin-bd_dom"/>
</dbReference>
<dbReference type="GO" id="GO:0005576">
    <property type="term" value="C:extracellular region"/>
    <property type="evidence" value="ECO:0007669"/>
    <property type="project" value="InterPro"/>
</dbReference>
<evidence type="ECO:0000259" key="1">
    <source>
        <dbReference type="PROSITE" id="PS50940"/>
    </source>
</evidence>
<feature type="domain" description="Chitin-binding type-2" evidence="1">
    <location>
        <begin position="113"/>
        <end position="179"/>
    </location>
</feature>
<dbReference type="EMBL" id="AZBU02000002">
    <property type="protein sequence ID" value="TKR94193.1"/>
    <property type="molecule type" value="Genomic_DNA"/>
</dbReference>
<dbReference type="PROSITE" id="PS50940">
    <property type="entry name" value="CHIT_BIND_II"/>
    <property type="match status" value="2"/>
</dbReference>
<comment type="caution">
    <text evidence="2">The sequence shown here is derived from an EMBL/GenBank/DDBJ whole genome shotgun (WGS) entry which is preliminary data.</text>
</comment>
<reference evidence="2 3" key="1">
    <citation type="journal article" date="2015" name="Genome Biol.">
        <title>Comparative genomics of Steinernema reveals deeply conserved gene regulatory networks.</title>
        <authorList>
            <person name="Dillman A.R."/>
            <person name="Macchietto M."/>
            <person name="Porter C.F."/>
            <person name="Rogers A."/>
            <person name="Williams B."/>
            <person name="Antoshechkin I."/>
            <person name="Lee M.M."/>
            <person name="Goodwin Z."/>
            <person name="Lu X."/>
            <person name="Lewis E.E."/>
            <person name="Goodrich-Blair H."/>
            <person name="Stock S.P."/>
            <person name="Adams B.J."/>
            <person name="Sternberg P.W."/>
            <person name="Mortazavi A."/>
        </authorList>
    </citation>
    <scope>NUCLEOTIDE SEQUENCE [LARGE SCALE GENOMIC DNA]</scope>
    <source>
        <strain evidence="2 3">ALL</strain>
    </source>
</reference>
<accession>A0A4U5PD82</accession>
<keyword evidence="3" id="KW-1185">Reference proteome</keyword>